<dbReference type="VEuPathDB" id="VectorBase:AARA21_000307"/>
<keyword evidence="8" id="KW-1185">Reference proteome</keyword>
<feature type="compositionally biased region" description="Polar residues" evidence="6">
    <location>
        <begin position="394"/>
        <end position="414"/>
    </location>
</feature>
<evidence type="ECO:0000256" key="2">
    <source>
        <dbReference type="ARBA" id="ARBA00022603"/>
    </source>
</evidence>
<feature type="compositionally biased region" description="Basic and acidic residues" evidence="6">
    <location>
        <begin position="198"/>
        <end position="212"/>
    </location>
</feature>
<dbReference type="EnsemblMetazoa" id="AARA000688-RA">
    <property type="protein sequence ID" value="AARA000688-PA"/>
    <property type="gene ID" value="AARA000688"/>
</dbReference>
<dbReference type="GO" id="GO:0005634">
    <property type="term" value="C:nucleus"/>
    <property type="evidence" value="ECO:0007669"/>
    <property type="project" value="TreeGrafter"/>
</dbReference>
<comment type="similarity">
    <text evidence="1 5">Belongs to the methyltransferase superfamily. METTL16/RlmF family.</text>
</comment>
<dbReference type="Pfam" id="PF05971">
    <property type="entry name" value="Methyltransf_10"/>
    <property type="match status" value="1"/>
</dbReference>
<dbReference type="SUPFAM" id="SSF53335">
    <property type="entry name" value="S-adenosyl-L-methionine-dependent methyltransferases"/>
    <property type="match status" value="1"/>
</dbReference>
<evidence type="ECO:0000256" key="1">
    <source>
        <dbReference type="ARBA" id="ARBA00005878"/>
    </source>
</evidence>
<protein>
    <recommendedName>
        <fullName evidence="5">U6 small nuclear RNA (adenine-(43)-N(6))-methyltransferase</fullName>
        <ecNumber evidence="5">2.1.1.-</ecNumber>
    </recommendedName>
</protein>
<dbReference type="AlphaFoldDB" id="A0A182HHI5"/>
<proteinExistence type="inferred from homology"/>
<name>A0A182HHI5_ANOAR</name>
<evidence type="ECO:0000313" key="7">
    <source>
        <dbReference type="EnsemblMetazoa" id="AARA000688-PA"/>
    </source>
</evidence>
<dbReference type="Proteomes" id="UP000075840">
    <property type="component" value="Unassembled WGS sequence"/>
</dbReference>
<dbReference type="PANTHER" id="PTHR13393:SF0">
    <property type="entry name" value="RNA N6-ADENOSINE-METHYLTRANSFERASE METTL16"/>
    <property type="match status" value="1"/>
</dbReference>
<dbReference type="KEGG" id="aara:120901475"/>
<feature type="region of interest" description="Disordered" evidence="6">
    <location>
        <begin position="198"/>
        <end position="220"/>
    </location>
</feature>
<evidence type="ECO:0000313" key="8">
    <source>
        <dbReference type="Proteomes" id="UP000075840"/>
    </source>
</evidence>
<feature type="region of interest" description="Disordered" evidence="6">
    <location>
        <begin position="385"/>
        <end position="414"/>
    </location>
</feature>
<dbReference type="InterPro" id="IPR029063">
    <property type="entry name" value="SAM-dependent_MTases_sf"/>
</dbReference>
<evidence type="ECO:0000256" key="5">
    <source>
        <dbReference type="PIRNR" id="PIRNR037350"/>
    </source>
</evidence>
<dbReference type="VEuPathDB" id="VectorBase:AARA000688"/>
<evidence type="ECO:0000256" key="4">
    <source>
        <dbReference type="ARBA" id="ARBA00022691"/>
    </source>
</evidence>
<accession>A0A182HHI5</accession>
<reference evidence="7" key="1">
    <citation type="submission" date="2022-08" db="UniProtKB">
        <authorList>
            <consortium name="EnsemblMetazoa"/>
        </authorList>
    </citation>
    <scope>IDENTIFICATION</scope>
    <source>
        <strain evidence="7">Dongola</strain>
    </source>
</reference>
<keyword evidence="3 5" id="KW-0808">Transferase</keyword>
<dbReference type="InterPro" id="IPR017182">
    <property type="entry name" value="METTL16/PsiM"/>
</dbReference>
<evidence type="ECO:0000256" key="6">
    <source>
        <dbReference type="SAM" id="MobiDB-lite"/>
    </source>
</evidence>
<keyword evidence="4" id="KW-0949">S-adenosyl-L-methionine</keyword>
<dbReference type="CDD" id="cd02440">
    <property type="entry name" value="AdoMet_MTases"/>
    <property type="match status" value="1"/>
</dbReference>
<evidence type="ECO:0000256" key="3">
    <source>
        <dbReference type="ARBA" id="ARBA00022679"/>
    </source>
</evidence>
<dbReference type="EC" id="2.1.1.-" evidence="5"/>
<dbReference type="PIRSF" id="PIRSF037350">
    <property type="entry name" value="Mtase_ZK1128_prd"/>
    <property type="match status" value="1"/>
</dbReference>
<dbReference type="InterPro" id="IPR010286">
    <property type="entry name" value="METTL16/RlmF"/>
</dbReference>
<organism evidence="7 8">
    <name type="scientific">Anopheles arabiensis</name>
    <name type="common">Mosquito</name>
    <dbReference type="NCBI Taxonomy" id="7173"/>
    <lineage>
        <taxon>Eukaryota</taxon>
        <taxon>Metazoa</taxon>
        <taxon>Ecdysozoa</taxon>
        <taxon>Arthropoda</taxon>
        <taxon>Hexapoda</taxon>
        <taxon>Insecta</taxon>
        <taxon>Pterygota</taxon>
        <taxon>Neoptera</taxon>
        <taxon>Endopterygota</taxon>
        <taxon>Diptera</taxon>
        <taxon>Nematocera</taxon>
        <taxon>Culicoidea</taxon>
        <taxon>Culicidae</taxon>
        <taxon>Anophelinae</taxon>
        <taxon>Anopheles</taxon>
    </lineage>
</organism>
<dbReference type="EMBL" id="APCN01002416">
    <property type="status" value="NOT_ANNOTATED_CDS"/>
    <property type="molecule type" value="Genomic_DNA"/>
</dbReference>
<dbReference type="GO" id="GO:0070475">
    <property type="term" value="P:rRNA base methylation"/>
    <property type="evidence" value="ECO:0007669"/>
    <property type="project" value="TreeGrafter"/>
</dbReference>
<keyword evidence="2 5" id="KW-0489">Methyltransferase</keyword>
<dbReference type="PANTHER" id="PTHR13393">
    <property type="entry name" value="SAM-DEPENDENT METHYLTRANSFERASE"/>
    <property type="match status" value="1"/>
</dbReference>
<dbReference type="GO" id="GO:0008168">
    <property type="term" value="F:methyltransferase activity"/>
    <property type="evidence" value="ECO:0007669"/>
    <property type="project" value="UniProtKB-UniRule"/>
</dbReference>
<dbReference type="Gene3D" id="3.40.50.150">
    <property type="entry name" value="Vaccinia Virus protein VP39"/>
    <property type="match status" value="1"/>
</dbReference>
<dbReference type="RefSeq" id="XP_040165384.1">
    <property type="nucleotide sequence ID" value="XM_040309450.1"/>
</dbReference>
<dbReference type="GeneID" id="120901475"/>
<sequence>MAVNEFMHPRNRYRQRPNFQQLVKQYPELSEVASVDLAGKVRLDYRNKRAVHLLSKCLLLRDFGLRLELPPDKLVPTLPLRLNYIHWLEDIGTVARWEQERKQPVRGIDIGCGASCIYPLLAVVQSNKRWHMVAIEKAQDSVESAKANVARNELQSCIEVKSQKLEGSTILLDVLEDFPNERFDFCMCNPPFYDSGAKELKPQDRTGKRREPSNASTGSLEELCTEGGEVKFIGQIIEESLLLKDRIAVYTTMIGHKKSYEEVLRILKHASIHNVTASRFCQGNTTRWAVAWSFDDTVLLSLVPNSHTANGNGNAHSPGKKKPIGKPVACRIFALEEMDSMQGVRNYLTAQLRSIEIDVRTVLDSSSKGEEMVLELTARENTWSHQRRKRRAAQITSPDKTHVIPSQNGNGTEVCQENNNYKKRPRLEMELSDTCSQQADDRKDEQPFVRAAVHIQQKDDGYYVALQYVAGVAGKDAVNQILQYLKNTIKAKPIPDTTEDGGKGDTKC</sequence>